<dbReference type="EMBL" id="CP098400">
    <property type="protein sequence ID" value="URW80531.1"/>
    <property type="molecule type" value="Genomic_DNA"/>
</dbReference>
<gene>
    <name evidence="2" type="ORF">M9189_04100</name>
</gene>
<keyword evidence="3" id="KW-1185">Reference proteome</keyword>
<name>A0A9J6ZSJ3_9BACT</name>
<dbReference type="Proteomes" id="UP001056426">
    <property type="component" value="Chromosome"/>
</dbReference>
<feature type="transmembrane region" description="Helical" evidence="1">
    <location>
        <begin position="12"/>
        <end position="35"/>
    </location>
</feature>
<keyword evidence="1" id="KW-0472">Membrane</keyword>
<evidence type="ECO:0000256" key="1">
    <source>
        <dbReference type="SAM" id="Phobius"/>
    </source>
</evidence>
<accession>A0A9J6ZSJ3</accession>
<evidence type="ECO:0000313" key="3">
    <source>
        <dbReference type="Proteomes" id="UP001056426"/>
    </source>
</evidence>
<sequence>MRKRRFKDLSIAIRIGLLTSGSMVLLLIAGGIYLYRVQTGSLQRYSDRLLSEEAHSLNQVIEMQIRERQVRLRTGLDLTLELLYSFGEITFGK</sequence>
<keyword evidence="1" id="KW-1133">Transmembrane helix</keyword>
<reference evidence="2" key="2">
    <citation type="submission" date="2022-06" db="EMBL/GenBank/DDBJ databases">
        <title>Xiashengella guii gen. nov. sp. nov., a bacterium isolated form anaerobic digestion tank.</title>
        <authorList>
            <person name="Huang H."/>
        </authorList>
    </citation>
    <scope>NUCLEOTIDE SEQUENCE</scope>
    <source>
        <strain evidence="2">Ai-910</strain>
    </source>
</reference>
<keyword evidence="1" id="KW-0812">Transmembrane</keyword>
<dbReference type="KEGG" id="alkq:M9189_04100"/>
<evidence type="ECO:0000313" key="2">
    <source>
        <dbReference type="EMBL" id="URW80531.1"/>
    </source>
</evidence>
<dbReference type="RefSeq" id="WP_250724824.1">
    <property type="nucleotide sequence ID" value="NZ_CP098400.1"/>
</dbReference>
<protein>
    <submittedName>
        <fullName evidence="2">Uncharacterized protein</fullName>
    </submittedName>
</protein>
<organism evidence="2 3">
    <name type="scientific">Xiashengella succiniciproducens</name>
    <dbReference type="NCBI Taxonomy" id="2949635"/>
    <lineage>
        <taxon>Bacteria</taxon>
        <taxon>Pseudomonadati</taxon>
        <taxon>Bacteroidota</taxon>
        <taxon>Bacteroidia</taxon>
        <taxon>Marinilabiliales</taxon>
        <taxon>Marinilabiliaceae</taxon>
        <taxon>Xiashengella</taxon>
    </lineage>
</organism>
<proteinExistence type="predicted"/>
<dbReference type="AlphaFoldDB" id="A0A9J6ZSJ3"/>
<reference evidence="2" key="1">
    <citation type="submission" date="2022-05" db="EMBL/GenBank/DDBJ databases">
        <authorList>
            <person name="Sun X."/>
        </authorList>
    </citation>
    <scope>NUCLEOTIDE SEQUENCE</scope>
    <source>
        <strain evidence="2">Ai-910</strain>
    </source>
</reference>